<sequence>MADKKLTDEEREELAKKLDKSLDDFIESKAKNKRNTDFDEEAFDKLLEEHPAFISSIPKEGKLPPLVEALQALKYDEEENEPEELAQNYKEDGNYNFKLKQYRFAITAYTEGLQRKCKNKDLNSQLHGNRAACHFQLGNYRMALNDCEECLKLNENNLKVHIRGIECCFRLKLHDDAMKLCTNGLKVFPTDERILDLENKIRKQKKIDERDKRKLMLNANRKKIENERIWAAILSRNLRMAEFIHPDKLDQVPNLEYLNSAHPHSSVTKVSLDENGKNLVWPVIFLYPEYGQMDFIEKFHENTTFQDHLETIFGPDIPAPPWDESENYKNGVLEIYFEDVPTNSLVSILNSKTLLHAISDFRYIITGGTPSFIILSKNSNFKSNFLARYK</sequence>
<dbReference type="GO" id="GO:0005829">
    <property type="term" value="C:cytosol"/>
    <property type="evidence" value="ECO:0007669"/>
    <property type="project" value="TreeGrafter"/>
</dbReference>
<protein>
    <recommendedName>
        <fullName evidence="4">Cns1/TTC4 wheel domain-containing protein</fullName>
    </recommendedName>
</protein>
<comment type="similarity">
    <text evidence="3">Belongs to the TTC4 family.</text>
</comment>
<evidence type="ECO:0000256" key="1">
    <source>
        <dbReference type="ARBA" id="ARBA00022737"/>
    </source>
</evidence>
<name>T1J1X9_STRMM</name>
<keyword evidence="1" id="KW-0677">Repeat</keyword>
<reference evidence="5" key="2">
    <citation type="submission" date="2015-02" db="UniProtKB">
        <authorList>
            <consortium name="EnsemblMetazoa"/>
        </authorList>
    </citation>
    <scope>IDENTIFICATION</scope>
</reference>
<evidence type="ECO:0000313" key="5">
    <source>
        <dbReference type="EnsemblMetazoa" id="SMAR007553-PA"/>
    </source>
</evidence>
<dbReference type="HOGENOM" id="CLU_040446_1_0_1"/>
<dbReference type="Proteomes" id="UP000014500">
    <property type="component" value="Unassembled WGS sequence"/>
</dbReference>
<feature type="domain" description="Cns1/TTC4 wheel" evidence="4">
    <location>
        <begin position="276"/>
        <end position="383"/>
    </location>
</feature>
<organism evidence="5 6">
    <name type="scientific">Strigamia maritima</name>
    <name type="common">European centipede</name>
    <name type="synonym">Geophilus maritimus</name>
    <dbReference type="NCBI Taxonomy" id="126957"/>
    <lineage>
        <taxon>Eukaryota</taxon>
        <taxon>Metazoa</taxon>
        <taxon>Ecdysozoa</taxon>
        <taxon>Arthropoda</taxon>
        <taxon>Myriapoda</taxon>
        <taxon>Chilopoda</taxon>
        <taxon>Pleurostigmophora</taxon>
        <taxon>Geophilomorpha</taxon>
        <taxon>Linotaeniidae</taxon>
        <taxon>Strigamia</taxon>
    </lineage>
</organism>
<dbReference type="CDD" id="cd21380">
    <property type="entry name" value="CTWD_Cns1"/>
    <property type="match status" value="1"/>
</dbReference>
<evidence type="ECO:0000256" key="3">
    <source>
        <dbReference type="ARBA" id="ARBA00023602"/>
    </source>
</evidence>
<dbReference type="Pfam" id="PF18972">
    <property type="entry name" value="Wheel"/>
    <property type="match status" value="1"/>
</dbReference>
<dbReference type="eggNOG" id="KOG0551">
    <property type="taxonomic scope" value="Eukaryota"/>
</dbReference>
<dbReference type="OMA" id="WRAAQCA"/>
<dbReference type="PhylomeDB" id="T1J1X9"/>
<reference evidence="6" key="1">
    <citation type="submission" date="2011-05" db="EMBL/GenBank/DDBJ databases">
        <authorList>
            <person name="Richards S.R."/>
            <person name="Qu J."/>
            <person name="Jiang H."/>
            <person name="Jhangiani S.N."/>
            <person name="Agravi P."/>
            <person name="Goodspeed R."/>
            <person name="Gross S."/>
            <person name="Mandapat C."/>
            <person name="Jackson L."/>
            <person name="Mathew T."/>
            <person name="Pu L."/>
            <person name="Thornton R."/>
            <person name="Saada N."/>
            <person name="Wilczek-Boney K.B."/>
            <person name="Lee S."/>
            <person name="Kovar C."/>
            <person name="Wu Y."/>
            <person name="Scherer S.E."/>
            <person name="Worley K.C."/>
            <person name="Muzny D.M."/>
            <person name="Gibbs R."/>
        </authorList>
    </citation>
    <scope>NUCLEOTIDE SEQUENCE</scope>
    <source>
        <strain evidence="6">Brora</strain>
    </source>
</reference>
<dbReference type="EnsemblMetazoa" id="SMAR007553-RA">
    <property type="protein sequence ID" value="SMAR007553-PA"/>
    <property type="gene ID" value="SMAR007553"/>
</dbReference>
<keyword evidence="6" id="KW-1185">Reference proteome</keyword>
<dbReference type="GO" id="GO:0030544">
    <property type="term" value="F:Hsp70 protein binding"/>
    <property type="evidence" value="ECO:0007669"/>
    <property type="project" value="TreeGrafter"/>
</dbReference>
<dbReference type="GO" id="GO:0005634">
    <property type="term" value="C:nucleus"/>
    <property type="evidence" value="ECO:0007669"/>
    <property type="project" value="TreeGrafter"/>
</dbReference>
<dbReference type="Pfam" id="PF00515">
    <property type="entry name" value="TPR_1"/>
    <property type="match status" value="1"/>
</dbReference>
<evidence type="ECO:0000256" key="2">
    <source>
        <dbReference type="ARBA" id="ARBA00022803"/>
    </source>
</evidence>
<dbReference type="InterPro" id="IPR044059">
    <property type="entry name" value="Csn1/TTC4_wheel"/>
</dbReference>
<accession>T1J1X9</accession>
<dbReference type="PANTHER" id="PTHR46035:SF1">
    <property type="entry name" value="TETRATRICOPEPTIDE REPEAT PROTEIN 4"/>
    <property type="match status" value="1"/>
</dbReference>
<dbReference type="PANTHER" id="PTHR46035">
    <property type="entry name" value="TETRATRICOPEPTIDE REPEAT PROTEIN 4"/>
    <property type="match status" value="1"/>
</dbReference>
<evidence type="ECO:0000259" key="4">
    <source>
        <dbReference type="Pfam" id="PF18972"/>
    </source>
</evidence>
<dbReference type="GO" id="GO:0006457">
    <property type="term" value="P:protein folding"/>
    <property type="evidence" value="ECO:0007669"/>
    <property type="project" value="TreeGrafter"/>
</dbReference>
<dbReference type="AlphaFoldDB" id="T1J1X9"/>
<dbReference type="EMBL" id="JH431790">
    <property type="status" value="NOT_ANNOTATED_CDS"/>
    <property type="molecule type" value="Genomic_DNA"/>
</dbReference>
<dbReference type="STRING" id="126957.T1J1X9"/>
<dbReference type="Gene3D" id="1.25.40.10">
    <property type="entry name" value="Tetratricopeptide repeat domain"/>
    <property type="match status" value="1"/>
</dbReference>
<proteinExistence type="inferred from homology"/>
<dbReference type="InterPro" id="IPR019734">
    <property type="entry name" value="TPR_rpt"/>
</dbReference>
<evidence type="ECO:0000313" key="6">
    <source>
        <dbReference type="Proteomes" id="UP000014500"/>
    </source>
</evidence>
<dbReference type="InterPro" id="IPR011990">
    <property type="entry name" value="TPR-like_helical_dom_sf"/>
</dbReference>
<dbReference type="SUPFAM" id="SSF48452">
    <property type="entry name" value="TPR-like"/>
    <property type="match status" value="1"/>
</dbReference>
<keyword evidence="2" id="KW-0802">TPR repeat</keyword>
<dbReference type="GO" id="GO:0051879">
    <property type="term" value="F:Hsp90 protein binding"/>
    <property type="evidence" value="ECO:0007669"/>
    <property type="project" value="InterPro"/>
</dbReference>
<dbReference type="SMART" id="SM00028">
    <property type="entry name" value="TPR"/>
    <property type="match status" value="3"/>
</dbReference>